<proteinExistence type="predicted"/>
<organism evidence="9 10">
    <name type="scientific">Ovis aries</name>
    <name type="common">Sheep</name>
    <dbReference type="NCBI Taxonomy" id="9940"/>
    <lineage>
        <taxon>Eukaryota</taxon>
        <taxon>Metazoa</taxon>
        <taxon>Chordata</taxon>
        <taxon>Craniata</taxon>
        <taxon>Vertebrata</taxon>
        <taxon>Euteleostomi</taxon>
        <taxon>Mammalia</taxon>
        <taxon>Eutheria</taxon>
        <taxon>Laurasiatheria</taxon>
        <taxon>Artiodactyla</taxon>
        <taxon>Ruminantia</taxon>
        <taxon>Pecora</taxon>
        <taxon>Bovidae</taxon>
        <taxon>Caprinae</taxon>
        <taxon>Ovis</taxon>
    </lineage>
</organism>
<name>A0A836D6D0_SHEEP</name>
<evidence type="ECO:0000256" key="5">
    <source>
        <dbReference type="ARBA" id="ARBA00023242"/>
    </source>
</evidence>
<dbReference type="GO" id="GO:0007088">
    <property type="term" value="P:regulation of mitotic nuclear division"/>
    <property type="evidence" value="ECO:0007669"/>
    <property type="project" value="TreeGrafter"/>
</dbReference>
<evidence type="ECO:0000259" key="8">
    <source>
        <dbReference type="Pfam" id="PF15276"/>
    </source>
</evidence>
<dbReference type="GO" id="GO:0005694">
    <property type="term" value="C:chromosome"/>
    <property type="evidence" value="ECO:0007669"/>
    <property type="project" value="TreeGrafter"/>
</dbReference>
<evidence type="ECO:0000256" key="3">
    <source>
        <dbReference type="ARBA" id="ARBA00022553"/>
    </source>
</evidence>
<feature type="compositionally biased region" description="Polar residues" evidence="7">
    <location>
        <begin position="1"/>
        <end position="22"/>
    </location>
</feature>
<sequence length="1122" mass="123993">MDTCSQDSEPLQTKESPINNAGKTPFILGNGKLVTPHKRAPETTPNRYTSETFKSPLNFSTVTVEQLGITPESFVNNSSEKSSPYLKKSRRRSTVGLRGLPETNHLIRFVAEQRSLKNASLTQTSPFQGSPALYRNVYSLREQMSAFHLAFNSIKENEKMTDCPEFSEAEGVFKTRGSTKKESLGECQLSEFSAQSSSKRRRISSPGSSDINLTDAVNLQTCNVSVAACPSSDMKCAVETFADLSQKSSASGLNLQYGCLMNESPLLSELTEASSGIQDAASVEGRGSSDAVSVDKCIEVSTDTAPEVRSLVTPLCQKDLQSSKTFVLRSVLKKPAVKLCVESLQEHHDNLYNDGTCPSLTSSLANCCKEQTAALPNSKKRKRVTFGEDLSPEVFDESLPANTPLRKGQTPVRRRDLSSLGPQLPEQSPVPERLPQPNFDDKEENLENIEPLQVSFAVLSSLNMSSIAETLSGTDTSASSSNHENIAPVSVGRATRTSDRRRTLISFSQESVCNLLNAEAQPYKEKKTNRRKSQESKHADRVLPRKNRALKSCKKKKGKGKRKGVQKSLYGERDIASKKPLLSPIPELPEVSETPLVGSLVGRMYPDDFNSNGKFEEVMLLKRENLLSQDPEDWPVIQGFDKDDASESCSSDMKSSSSFSNATFEQDANINSIEMDENENIPKAITLESENELKTGTECENSHIPCTLVTVTPIVLDNRNPDFPLRSQELSAAGQNVENLFQISEDMSITCEKQSGFSVIPEDKLQTEHLIPDSQKEWDYSEDVLTDQRKVSESQGEDLGQNSTASCSGVSDRERKYRGHSVGVSDEPGLHLERTSNLQPSYSMSSLVEISLENSKLCEDLSDSIEQSLQRTKSETKGTHPFGKTDRWPLGLYQLHQNLNPEMRRGESQASSLSPAASKKRDNQSLKPSEKVCHFDSLGQAYSPAVVSKQRENLSGYWMEFFSPLFRGAAFKGPIPGHSRQLGGWLGRVEDPDEKAAHIFFKDSPVKLMWNTGLDQRVGGRGDEKKEKRNNSHLCCVFVATLAFLWLLRWRATLACRGNVNQLLGGDIRYNQRDRKEMPCALIGQNEEWSVVQISIWILESGSPSSTGVQTGASLNLAAYAD</sequence>
<feature type="domain" description="PP1-binding" evidence="8">
    <location>
        <begin position="380"/>
        <end position="441"/>
    </location>
</feature>
<dbReference type="GO" id="GO:0051983">
    <property type="term" value="P:regulation of chromosome segregation"/>
    <property type="evidence" value="ECO:0007669"/>
    <property type="project" value="TreeGrafter"/>
</dbReference>
<evidence type="ECO:0000256" key="7">
    <source>
        <dbReference type="SAM" id="MobiDB-lite"/>
    </source>
</evidence>
<feature type="region of interest" description="Disordered" evidence="7">
    <location>
        <begin position="903"/>
        <end position="930"/>
    </location>
</feature>
<dbReference type="GO" id="GO:0005634">
    <property type="term" value="C:nucleus"/>
    <property type="evidence" value="ECO:0007669"/>
    <property type="project" value="UniProtKB-SubCell"/>
</dbReference>
<comment type="caution">
    <text evidence="9">The sequence shown here is derived from an EMBL/GenBank/DDBJ whole genome shotgun (WGS) entry which is preliminary data.</text>
</comment>
<comment type="subcellular location">
    <subcellularLocation>
        <location evidence="1">Nucleus</location>
    </subcellularLocation>
</comment>
<feature type="region of interest" description="Disordered" evidence="7">
    <location>
        <begin position="868"/>
        <end position="887"/>
    </location>
</feature>
<protein>
    <recommendedName>
        <fullName evidence="8">PP1-binding domain-containing protein</fullName>
    </recommendedName>
</protein>
<gene>
    <name evidence="9" type="ORF">JEQ12_008926</name>
</gene>
<evidence type="ECO:0000256" key="2">
    <source>
        <dbReference type="ARBA" id="ARBA00022499"/>
    </source>
</evidence>
<evidence type="ECO:0000313" key="9">
    <source>
        <dbReference type="EMBL" id="KAG5213140.1"/>
    </source>
</evidence>
<dbReference type="Pfam" id="PF15276">
    <property type="entry name" value="PP1_bind"/>
    <property type="match status" value="1"/>
</dbReference>
<reference evidence="9 10" key="1">
    <citation type="submission" date="2020-12" db="EMBL/GenBank/DDBJ databases">
        <title>De novo assembly of Tibetan sheep genome.</title>
        <authorList>
            <person name="Li X."/>
        </authorList>
    </citation>
    <scope>NUCLEOTIDE SEQUENCE [LARGE SCALE GENOMIC DNA]</scope>
    <source>
        <tissue evidence="9">Heart</tissue>
    </source>
</reference>
<keyword evidence="6" id="KW-0131">Cell cycle</keyword>
<feature type="region of interest" description="Disordered" evidence="7">
    <location>
        <begin position="519"/>
        <end position="543"/>
    </location>
</feature>
<dbReference type="InterPro" id="IPR029334">
    <property type="entry name" value="PP1-bd"/>
</dbReference>
<feature type="region of interest" description="Disordered" evidence="7">
    <location>
        <begin position="786"/>
        <end position="837"/>
    </location>
</feature>
<dbReference type="Proteomes" id="UP000664991">
    <property type="component" value="Unassembled WGS sequence"/>
</dbReference>
<evidence type="ECO:0000313" key="10">
    <source>
        <dbReference type="Proteomes" id="UP000664991"/>
    </source>
</evidence>
<evidence type="ECO:0000256" key="4">
    <source>
        <dbReference type="ARBA" id="ARBA00022843"/>
    </source>
</evidence>
<feature type="compositionally biased region" description="Basic and acidic residues" evidence="7">
    <location>
        <begin position="522"/>
        <end position="543"/>
    </location>
</feature>
<keyword evidence="2" id="KW-1017">Isopeptide bond</keyword>
<feature type="region of interest" description="Disordered" evidence="7">
    <location>
        <begin position="394"/>
        <end position="442"/>
    </location>
</feature>
<dbReference type="PANTHER" id="PTHR21603">
    <property type="entry name" value="ANTIGEN KI-67-LIKE PROTEIN"/>
    <property type="match status" value="1"/>
</dbReference>
<keyword evidence="5" id="KW-0539">Nucleus</keyword>
<feature type="compositionally biased region" description="Basic and acidic residues" evidence="7">
    <location>
        <begin position="872"/>
        <end position="887"/>
    </location>
</feature>
<keyword evidence="4" id="KW-0832">Ubl conjugation</keyword>
<feature type="compositionally biased region" description="Polar residues" evidence="7">
    <location>
        <begin position="800"/>
        <end position="809"/>
    </location>
</feature>
<keyword evidence="3" id="KW-0597">Phosphoprotein</keyword>
<feature type="compositionally biased region" description="Basic and acidic residues" evidence="7">
    <location>
        <begin position="919"/>
        <end position="930"/>
    </location>
</feature>
<dbReference type="AlphaFoldDB" id="A0A836D6D0"/>
<evidence type="ECO:0000256" key="6">
    <source>
        <dbReference type="ARBA" id="ARBA00023306"/>
    </source>
</evidence>
<accession>A0A836D6D0</accession>
<dbReference type="PANTHER" id="PTHR21603:SF16">
    <property type="entry name" value="CELL DIVISION CYCLE-ASSOCIATED PROTEIN 2"/>
    <property type="match status" value="1"/>
</dbReference>
<feature type="region of interest" description="Disordered" evidence="7">
    <location>
        <begin position="1"/>
        <end position="47"/>
    </location>
</feature>
<evidence type="ECO:0000256" key="1">
    <source>
        <dbReference type="ARBA" id="ARBA00004123"/>
    </source>
</evidence>
<dbReference type="EMBL" id="JAEMGP010000002">
    <property type="protein sequence ID" value="KAG5213140.1"/>
    <property type="molecule type" value="Genomic_DNA"/>
</dbReference>